<accession>A0A9Q1G2S6</accession>
<dbReference type="AlphaFoldDB" id="A0A9Q1G2S6"/>
<name>A0A9Q1G2S6_SYNKA</name>
<dbReference type="EMBL" id="JAINUF010000002">
    <property type="protein sequence ID" value="KAJ8373971.1"/>
    <property type="molecule type" value="Genomic_DNA"/>
</dbReference>
<keyword evidence="2" id="KW-1185">Reference proteome</keyword>
<comment type="caution">
    <text evidence="1">The sequence shown here is derived from an EMBL/GenBank/DDBJ whole genome shotgun (WGS) entry which is preliminary data.</text>
</comment>
<sequence>MTQSNTGRAWVETGTTYPRGVPSASCGIKTQRVLLLAVVYQAASSTGEARERAEPNRRILVPGFNQAQRLQVGPNTRER</sequence>
<protein>
    <submittedName>
        <fullName evidence="1">Uncharacterized protein</fullName>
    </submittedName>
</protein>
<evidence type="ECO:0000313" key="1">
    <source>
        <dbReference type="EMBL" id="KAJ8373971.1"/>
    </source>
</evidence>
<organism evidence="1 2">
    <name type="scientific">Synaphobranchus kaupii</name>
    <name type="common">Kaup's arrowtooth eel</name>
    <dbReference type="NCBI Taxonomy" id="118154"/>
    <lineage>
        <taxon>Eukaryota</taxon>
        <taxon>Metazoa</taxon>
        <taxon>Chordata</taxon>
        <taxon>Craniata</taxon>
        <taxon>Vertebrata</taxon>
        <taxon>Euteleostomi</taxon>
        <taxon>Actinopterygii</taxon>
        <taxon>Neopterygii</taxon>
        <taxon>Teleostei</taxon>
        <taxon>Anguilliformes</taxon>
        <taxon>Synaphobranchidae</taxon>
        <taxon>Synaphobranchus</taxon>
    </lineage>
</organism>
<reference evidence="1" key="1">
    <citation type="journal article" date="2023" name="Science">
        <title>Genome structures resolve the early diversification of teleost fishes.</title>
        <authorList>
            <person name="Parey E."/>
            <person name="Louis A."/>
            <person name="Montfort J."/>
            <person name="Bouchez O."/>
            <person name="Roques C."/>
            <person name="Iampietro C."/>
            <person name="Lluch J."/>
            <person name="Castinel A."/>
            <person name="Donnadieu C."/>
            <person name="Desvignes T."/>
            <person name="Floi Bucao C."/>
            <person name="Jouanno E."/>
            <person name="Wen M."/>
            <person name="Mejri S."/>
            <person name="Dirks R."/>
            <person name="Jansen H."/>
            <person name="Henkel C."/>
            <person name="Chen W.J."/>
            <person name="Zahm M."/>
            <person name="Cabau C."/>
            <person name="Klopp C."/>
            <person name="Thompson A.W."/>
            <person name="Robinson-Rechavi M."/>
            <person name="Braasch I."/>
            <person name="Lecointre G."/>
            <person name="Bobe J."/>
            <person name="Postlethwait J.H."/>
            <person name="Berthelot C."/>
            <person name="Roest Crollius H."/>
            <person name="Guiguen Y."/>
        </authorList>
    </citation>
    <scope>NUCLEOTIDE SEQUENCE</scope>
    <source>
        <strain evidence="1">WJC10195</strain>
    </source>
</reference>
<dbReference type="Proteomes" id="UP001152622">
    <property type="component" value="Chromosome 2"/>
</dbReference>
<proteinExistence type="predicted"/>
<evidence type="ECO:0000313" key="2">
    <source>
        <dbReference type="Proteomes" id="UP001152622"/>
    </source>
</evidence>
<gene>
    <name evidence="1" type="ORF">SKAU_G00045510</name>
</gene>